<name>A0A2H0PXV0_9BACT</name>
<organism evidence="1 2">
    <name type="scientific">Candidatus Brennerbacteria bacterium CG11_big_fil_rev_8_21_14_0_20_43_10</name>
    <dbReference type="NCBI Taxonomy" id="1974523"/>
    <lineage>
        <taxon>Bacteria</taxon>
        <taxon>Candidatus Brenneribacteriota</taxon>
    </lineage>
</organism>
<gene>
    <name evidence="1" type="ORF">COV41_00575</name>
</gene>
<dbReference type="EMBL" id="PCXE01000012">
    <property type="protein sequence ID" value="PIR26827.1"/>
    <property type="molecule type" value="Genomic_DNA"/>
</dbReference>
<proteinExistence type="predicted"/>
<evidence type="ECO:0000313" key="1">
    <source>
        <dbReference type="EMBL" id="PIR26827.1"/>
    </source>
</evidence>
<evidence type="ECO:0000313" key="2">
    <source>
        <dbReference type="Proteomes" id="UP000236846"/>
    </source>
</evidence>
<dbReference type="Proteomes" id="UP000236846">
    <property type="component" value="Unassembled WGS sequence"/>
</dbReference>
<dbReference type="AlphaFoldDB" id="A0A2H0PXV0"/>
<reference evidence="1 2" key="1">
    <citation type="submission" date="2017-09" db="EMBL/GenBank/DDBJ databases">
        <title>Depth-based differentiation of microbial function through sediment-hosted aquifers and enrichment of novel symbionts in the deep terrestrial subsurface.</title>
        <authorList>
            <person name="Probst A.J."/>
            <person name="Ladd B."/>
            <person name="Jarett J.K."/>
            <person name="Geller-Mcgrath D.E."/>
            <person name="Sieber C.M."/>
            <person name="Emerson J.B."/>
            <person name="Anantharaman K."/>
            <person name="Thomas B.C."/>
            <person name="Malmstrom R."/>
            <person name="Stieglmeier M."/>
            <person name="Klingl A."/>
            <person name="Woyke T."/>
            <person name="Ryan C.M."/>
            <person name="Banfield J.F."/>
        </authorList>
    </citation>
    <scope>NUCLEOTIDE SEQUENCE [LARGE SCALE GENOMIC DNA]</scope>
    <source>
        <strain evidence="1">CG11_big_fil_rev_8_21_14_0_20_43_10</strain>
    </source>
</reference>
<sequence length="157" mass="18303">MNKIMRLYVEHWDWFQDPAQKVWSGLIYGGHETEYDCHHAGFNFPYLKYLLESAGFVDAKEYVPSEELGHHDASFGGKPFGTVSLNVVARKTGGISTVSSNFRHTFLERILIVLQRIFEILYEACISIRMRLIRKRLYGSWSVKSEIIRIMRKLKKS</sequence>
<accession>A0A2H0PXV0</accession>
<comment type="caution">
    <text evidence="1">The sequence shown here is derived from an EMBL/GenBank/DDBJ whole genome shotgun (WGS) entry which is preliminary data.</text>
</comment>
<protein>
    <submittedName>
        <fullName evidence="1">Uncharacterized protein</fullName>
    </submittedName>
</protein>